<dbReference type="GO" id="GO:0061630">
    <property type="term" value="F:ubiquitin protein ligase activity"/>
    <property type="evidence" value="ECO:0007669"/>
    <property type="project" value="UniProtKB-EC"/>
</dbReference>
<dbReference type="SUPFAM" id="SSF56204">
    <property type="entry name" value="Hect, E3 ligase catalytic domain"/>
    <property type="match status" value="1"/>
</dbReference>
<evidence type="ECO:0000256" key="4">
    <source>
        <dbReference type="ARBA" id="ARBA00022786"/>
    </source>
</evidence>
<feature type="domain" description="HECT" evidence="6">
    <location>
        <begin position="147"/>
        <end position="337"/>
    </location>
</feature>
<dbReference type="PROSITE" id="PS50237">
    <property type="entry name" value="HECT"/>
    <property type="match status" value="1"/>
</dbReference>
<dbReference type="Proteomes" id="UP000784294">
    <property type="component" value="Unassembled WGS sequence"/>
</dbReference>
<dbReference type="PANTHER" id="PTHR45700">
    <property type="entry name" value="UBIQUITIN-PROTEIN LIGASE E3C"/>
    <property type="match status" value="1"/>
</dbReference>
<evidence type="ECO:0000313" key="7">
    <source>
        <dbReference type="EMBL" id="VEL11656.1"/>
    </source>
</evidence>
<evidence type="ECO:0000259" key="6">
    <source>
        <dbReference type="PROSITE" id="PS50237"/>
    </source>
</evidence>
<proteinExistence type="predicted"/>
<reference evidence="7" key="1">
    <citation type="submission" date="2018-11" db="EMBL/GenBank/DDBJ databases">
        <authorList>
            <consortium name="Pathogen Informatics"/>
        </authorList>
    </citation>
    <scope>NUCLEOTIDE SEQUENCE</scope>
</reference>
<evidence type="ECO:0000313" key="8">
    <source>
        <dbReference type="Proteomes" id="UP000784294"/>
    </source>
</evidence>
<accession>A0A3S5BP61</accession>
<dbReference type="Pfam" id="PF00632">
    <property type="entry name" value="HECT"/>
    <property type="match status" value="1"/>
</dbReference>
<dbReference type="SMART" id="SM00119">
    <property type="entry name" value="HECTc"/>
    <property type="match status" value="1"/>
</dbReference>
<evidence type="ECO:0000256" key="3">
    <source>
        <dbReference type="ARBA" id="ARBA00022679"/>
    </source>
</evidence>
<comment type="catalytic activity">
    <reaction evidence="1">
        <text>S-ubiquitinyl-[E2 ubiquitin-conjugating enzyme]-L-cysteine + [acceptor protein]-L-lysine = [E2 ubiquitin-conjugating enzyme]-L-cysteine + N(6)-ubiquitinyl-[acceptor protein]-L-lysine.</text>
        <dbReference type="EC" id="2.3.2.26"/>
    </reaction>
</comment>
<evidence type="ECO:0000256" key="1">
    <source>
        <dbReference type="ARBA" id="ARBA00000885"/>
    </source>
</evidence>
<dbReference type="FunFam" id="3.30.2160.10:FF:000002">
    <property type="entry name" value="Putative Ubiquitin-protein ligase E3C"/>
    <property type="match status" value="1"/>
</dbReference>
<dbReference type="InterPro" id="IPR000569">
    <property type="entry name" value="HECT_dom"/>
</dbReference>
<dbReference type="EC" id="2.3.2.26" evidence="2"/>
<keyword evidence="3" id="KW-0808">Transferase</keyword>
<sequence>MRSSYADGIYMNPDSWIRRDERRSLALARAPFGYYSRLNPDRETDQNPTNSLSNWEVRQMTVLLEMPFVITFERRVKLFQSFMGSERIGSRGPINHITAFPSDLDHEVAIAIRVRRTHIYEDSFEKLSKENGMLLEHILFVLLFICSEPNLRIRLNVTFLNPLGIDELGVDGGGLSREFLNELLRSSFNPQRGFFIYTADKALYPNPHSKAVTPDYLNHYYFIGRILAKAISESMLVELHFAHFFLAKMVSRTGGYVGFDYLQSLDPELYWQLHSLKTYQGDVRELDLDFSIVETTFGETQIVDLKPNGHSIPVTEENRVEYVHLMANYKLNKQVVN</sequence>
<dbReference type="OrthoDB" id="8068875at2759"/>
<dbReference type="EMBL" id="CAAALY010012454">
    <property type="protein sequence ID" value="VEL11656.1"/>
    <property type="molecule type" value="Genomic_DNA"/>
</dbReference>
<dbReference type="GO" id="GO:0000209">
    <property type="term" value="P:protein polyubiquitination"/>
    <property type="evidence" value="ECO:0007669"/>
    <property type="project" value="InterPro"/>
</dbReference>
<dbReference type="GO" id="GO:0006511">
    <property type="term" value="P:ubiquitin-dependent protein catabolic process"/>
    <property type="evidence" value="ECO:0007669"/>
    <property type="project" value="TreeGrafter"/>
</dbReference>
<protein>
    <recommendedName>
        <fullName evidence="2">HECT-type E3 ubiquitin transferase</fullName>
        <ecNumber evidence="2">2.3.2.26</ecNumber>
    </recommendedName>
</protein>
<dbReference type="PANTHER" id="PTHR45700:SF2">
    <property type="entry name" value="UBIQUITIN-PROTEIN LIGASE E3C"/>
    <property type="match status" value="1"/>
</dbReference>
<comment type="caution">
    <text evidence="5">Lacks conserved residue(s) required for the propagation of feature annotation.</text>
</comment>
<keyword evidence="8" id="KW-1185">Reference proteome</keyword>
<comment type="caution">
    <text evidence="7">The sequence shown here is derived from an EMBL/GenBank/DDBJ whole genome shotgun (WGS) entry which is preliminary data.</text>
</comment>
<gene>
    <name evidence="7" type="ORF">PXEA_LOCUS5096</name>
</gene>
<keyword evidence="4 5" id="KW-0833">Ubl conjugation pathway</keyword>
<name>A0A3S5BP61_9PLAT</name>
<evidence type="ECO:0000256" key="2">
    <source>
        <dbReference type="ARBA" id="ARBA00012485"/>
    </source>
</evidence>
<dbReference type="Gene3D" id="3.90.1750.10">
    <property type="entry name" value="Hect, E3 ligase catalytic domains"/>
    <property type="match status" value="1"/>
</dbReference>
<dbReference type="InterPro" id="IPR035983">
    <property type="entry name" value="Hect_E3_ubiquitin_ligase"/>
</dbReference>
<organism evidence="7 8">
    <name type="scientific">Protopolystoma xenopodis</name>
    <dbReference type="NCBI Taxonomy" id="117903"/>
    <lineage>
        <taxon>Eukaryota</taxon>
        <taxon>Metazoa</taxon>
        <taxon>Spiralia</taxon>
        <taxon>Lophotrochozoa</taxon>
        <taxon>Platyhelminthes</taxon>
        <taxon>Monogenea</taxon>
        <taxon>Polyopisthocotylea</taxon>
        <taxon>Polystomatidea</taxon>
        <taxon>Polystomatidae</taxon>
        <taxon>Protopolystoma</taxon>
    </lineage>
</organism>
<evidence type="ECO:0000256" key="5">
    <source>
        <dbReference type="PROSITE-ProRule" id="PRU00104"/>
    </source>
</evidence>
<dbReference type="AlphaFoldDB" id="A0A3S5BP61"/>
<dbReference type="InterPro" id="IPR044611">
    <property type="entry name" value="E3A/B/C-like"/>
</dbReference>
<dbReference type="Gene3D" id="3.30.2160.10">
    <property type="entry name" value="Hect, E3 ligase catalytic domain"/>
    <property type="match status" value="1"/>
</dbReference>